<evidence type="ECO:0000313" key="3">
    <source>
        <dbReference type="Proteomes" id="UP000193710"/>
    </source>
</evidence>
<reference evidence="2 3" key="3">
    <citation type="submission" date="2016-01" db="EMBL/GenBank/DDBJ databases">
        <title>The new phylogeny of the genus Mycobacterium.</title>
        <authorList>
            <person name="Tarcisio F."/>
            <person name="Conor M."/>
            <person name="Antonella G."/>
            <person name="Elisabetta G."/>
            <person name="Giulia F.S."/>
            <person name="Sara T."/>
            <person name="Anna F."/>
            <person name="Clotilde B."/>
            <person name="Roberto B."/>
            <person name="Veronica D.S."/>
            <person name="Fabio R."/>
            <person name="Monica P."/>
            <person name="Olivier J."/>
            <person name="Enrico T."/>
            <person name="Nicola S."/>
        </authorList>
    </citation>
    <scope>NUCLEOTIDE SEQUENCE [LARGE SCALE GENOMIC DNA]</scope>
    <source>
        <strain evidence="2 3">DSM 44626</strain>
    </source>
</reference>
<organism evidence="1">
    <name type="scientific">Mycobacterium triplex</name>
    <dbReference type="NCBI Taxonomy" id="47839"/>
    <lineage>
        <taxon>Bacteria</taxon>
        <taxon>Bacillati</taxon>
        <taxon>Actinomycetota</taxon>
        <taxon>Actinomycetes</taxon>
        <taxon>Mycobacteriales</taxon>
        <taxon>Mycobacteriaceae</taxon>
        <taxon>Mycobacterium</taxon>
        <taxon>Mycobacterium simiae complex</taxon>
    </lineage>
</organism>
<dbReference type="AlphaFoldDB" id="A0A024JUT4"/>
<name>A0A024JUT4_9MYCO</name>
<reference evidence="1" key="1">
    <citation type="journal article" date="2014" name="Genome Announc.">
        <title>Draft Genome Sequence of Mycobacterium triplex DSM 44626.</title>
        <authorList>
            <person name="Sassi M."/>
            <person name="Croce O."/>
            <person name="Robert C."/>
            <person name="Raoult D."/>
            <person name="Drancourt M."/>
        </authorList>
    </citation>
    <scope>NUCLEOTIDE SEQUENCE [LARGE SCALE GENOMIC DNA]</scope>
    <source>
        <strain evidence="1">DSM 44626</strain>
    </source>
</reference>
<evidence type="ECO:0000313" key="2">
    <source>
        <dbReference type="EMBL" id="ORX02953.1"/>
    </source>
</evidence>
<dbReference type="eggNOG" id="ENOG50335I7">
    <property type="taxonomic scope" value="Bacteria"/>
</dbReference>
<dbReference type="EMBL" id="HG964446">
    <property type="protein sequence ID" value="CDO87386.1"/>
    <property type="molecule type" value="Genomic_DNA"/>
</dbReference>
<dbReference type="STRING" id="47839.BN973_01739"/>
<dbReference type="RefSeq" id="WP_036467295.1">
    <property type="nucleotide sequence ID" value="NZ_HG964446.1"/>
</dbReference>
<dbReference type="EMBL" id="LQPY01000024">
    <property type="protein sequence ID" value="ORX02953.1"/>
    <property type="molecule type" value="Genomic_DNA"/>
</dbReference>
<protein>
    <submittedName>
        <fullName evidence="1">Uncharacterized protein</fullName>
    </submittedName>
</protein>
<gene>
    <name evidence="2" type="ORF">AWC29_18475</name>
    <name evidence="1" type="ORF">BN973_01739</name>
</gene>
<reference evidence="1" key="2">
    <citation type="submission" date="2014-04" db="EMBL/GenBank/DDBJ databases">
        <authorList>
            <person name="Urmite Genomes U."/>
        </authorList>
    </citation>
    <scope>NUCLEOTIDE SEQUENCE</scope>
    <source>
        <strain evidence="1">DSM 44626</strain>
    </source>
</reference>
<dbReference type="HOGENOM" id="CLU_1509006_0_0_11"/>
<dbReference type="Proteomes" id="UP000028880">
    <property type="component" value="Unassembled WGS sequence"/>
</dbReference>
<accession>A0A024JUT4</accession>
<dbReference type="Proteomes" id="UP000193710">
    <property type="component" value="Unassembled WGS sequence"/>
</dbReference>
<sequence length="178" mass="19116">MLAAFGFETLGVVVGDMFFVDPTPNEGQETPERGVRLELRVVDRAEPRGSIYAGIPIAFNRPVWRVDLFGSTESPPGTLDRAHHHPRFKGWEPGRRHFVPELSADPVSWLAEQLADPAAVLARAGVEPDEVPEADKAGLAAAAPDIVAAVKRMLDGVRDGELAPAPAEPVAAARTGWL</sequence>
<keyword evidence="3" id="KW-1185">Reference proteome</keyword>
<evidence type="ECO:0000313" key="1">
    <source>
        <dbReference type="EMBL" id="CDO87386.1"/>
    </source>
</evidence>
<proteinExistence type="predicted"/>
<dbReference type="OrthoDB" id="3571746at2"/>